<evidence type="ECO:0008006" key="4">
    <source>
        <dbReference type="Google" id="ProtNLM"/>
    </source>
</evidence>
<keyword evidence="1" id="KW-1133">Transmembrane helix</keyword>
<evidence type="ECO:0000256" key="1">
    <source>
        <dbReference type="SAM" id="Phobius"/>
    </source>
</evidence>
<comment type="caution">
    <text evidence="2">The sequence shown here is derived from an EMBL/GenBank/DDBJ whole genome shotgun (WGS) entry which is preliminary data.</text>
</comment>
<reference evidence="2 3" key="1">
    <citation type="submission" date="2017-11" db="EMBL/GenBank/DDBJ databases">
        <title>Genome sequence of Mesoplasma corruscae ELCA-2 (ATCC 49579).</title>
        <authorList>
            <person name="Lo W.-S."/>
            <person name="Kuo C.-H."/>
        </authorList>
    </citation>
    <scope>NUCLEOTIDE SEQUENCE [LARGE SCALE GENOMIC DNA]</scope>
    <source>
        <strain evidence="2 3">ELCA-2</strain>
    </source>
</reference>
<name>A0A2S5RGU7_9MOLU</name>
<gene>
    <name evidence="2" type="ORF">MCORR_v1c01820</name>
</gene>
<proteinExistence type="predicted"/>
<protein>
    <recommendedName>
        <fullName evidence="4">RDD domain-containing protein</fullName>
    </recommendedName>
</protein>
<feature type="transmembrane region" description="Helical" evidence="1">
    <location>
        <begin position="53"/>
        <end position="78"/>
    </location>
</feature>
<evidence type="ECO:0000313" key="2">
    <source>
        <dbReference type="EMBL" id="PPE06554.1"/>
    </source>
</evidence>
<evidence type="ECO:0000313" key="3">
    <source>
        <dbReference type="Proteomes" id="UP000239785"/>
    </source>
</evidence>
<accession>A0A2S5RGU7</accession>
<keyword evidence="3" id="KW-1185">Reference proteome</keyword>
<dbReference type="Proteomes" id="UP000239785">
    <property type="component" value="Unassembled WGS sequence"/>
</dbReference>
<dbReference type="AlphaFoldDB" id="A0A2S5RGU7"/>
<keyword evidence="1" id="KW-0472">Membrane</keyword>
<sequence length="107" mass="12641">MQITIKDVIQKRFRYLKLLFSFEIIFMIGIIIILFLNIFLFKGSLSENDNWMINAICGVIIFFYGFNLIIFIFIFAMISSFYKSSDSEKNTISWQLIGSIMLNRKNL</sequence>
<keyword evidence="1" id="KW-0812">Transmembrane</keyword>
<feature type="transmembrane region" description="Helical" evidence="1">
    <location>
        <begin position="20"/>
        <end position="41"/>
    </location>
</feature>
<organism evidence="2 3">
    <name type="scientific">Mesoplasma corruscae</name>
    <dbReference type="NCBI Taxonomy" id="216874"/>
    <lineage>
        <taxon>Bacteria</taxon>
        <taxon>Bacillati</taxon>
        <taxon>Mycoplasmatota</taxon>
        <taxon>Mollicutes</taxon>
        <taxon>Entomoplasmatales</taxon>
        <taxon>Entomoplasmataceae</taxon>
        <taxon>Mesoplasma</taxon>
    </lineage>
</organism>
<dbReference type="EMBL" id="PHNF01000001">
    <property type="protein sequence ID" value="PPE06554.1"/>
    <property type="molecule type" value="Genomic_DNA"/>
</dbReference>